<accession>A0A2S0MXW4</accession>
<proteinExistence type="predicted"/>
<dbReference type="Pfam" id="PF05137">
    <property type="entry name" value="PilN"/>
    <property type="match status" value="1"/>
</dbReference>
<dbReference type="KEGG" id="simp:C6571_05015"/>
<evidence type="ECO:0000256" key="1">
    <source>
        <dbReference type="SAM" id="Phobius"/>
    </source>
</evidence>
<keyword evidence="3" id="KW-1185">Reference proteome</keyword>
<keyword evidence="1" id="KW-0472">Membrane</keyword>
<gene>
    <name evidence="2" type="ORF">C6571_05015</name>
</gene>
<dbReference type="OrthoDB" id="8805550at2"/>
<dbReference type="RefSeq" id="WP_106445720.1">
    <property type="nucleotide sequence ID" value="NZ_JACFMT010000002.1"/>
</dbReference>
<feature type="transmembrane region" description="Helical" evidence="1">
    <location>
        <begin position="180"/>
        <end position="202"/>
    </location>
</feature>
<organism evidence="2 3">
    <name type="scientific">Simplicispira suum</name>
    <dbReference type="NCBI Taxonomy" id="2109915"/>
    <lineage>
        <taxon>Bacteria</taxon>
        <taxon>Pseudomonadati</taxon>
        <taxon>Pseudomonadota</taxon>
        <taxon>Betaproteobacteria</taxon>
        <taxon>Burkholderiales</taxon>
        <taxon>Comamonadaceae</taxon>
        <taxon>Simplicispira</taxon>
    </lineage>
</organism>
<name>A0A2S0MXW4_9BURK</name>
<evidence type="ECO:0000313" key="2">
    <source>
        <dbReference type="EMBL" id="AVO40729.1"/>
    </source>
</evidence>
<protein>
    <submittedName>
        <fullName evidence="2">Fimbrial protein</fullName>
    </submittedName>
</protein>
<dbReference type="InterPro" id="IPR007813">
    <property type="entry name" value="PilN"/>
</dbReference>
<sequence length="333" mass="36699">MTGWRQFVLRVQMALDRLAWGLGQIRRALVERGFWPAYEAAVVTAAGKPASIRETRLLPRSGKGKAAGLVVPETNCLSGEMRLPTMRRSDLEAAVQEALWRLSPIPPDQIAFAWDAAPDMQAGWQVQWLICRRSLQQDMLAQQGLAADVPVYLSHAGQVCAVRGVAWEAQKKRQRRMDGLTGAALLLVIAMLLAPALMPLVLKRQAVTLALQHVQGLEAQAAPLRQKLDELRSQARVGDEVLKSINAELPLASFIDRLSAALPDEAWLDRIEVNGREIRVMGLTGNANELLAQLGRQPGLADARATGASVRDNTLNKERFTFEMRWRADGAQP</sequence>
<dbReference type="Proteomes" id="UP000239326">
    <property type="component" value="Chromosome"/>
</dbReference>
<dbReference type="PANTHER" id="PTHR40278">
    <property type="entry name" value="DNA UTILIZATION PROTEIN HOFN"/>
    <property type="match status" value="1"/>
</dbReference>
<dbReference type="PANTHER" id="PTHR40278:SF1">
    <property type="entry name" value="DNA UTILIZATION PROTEIN HOFN"/>
    <property type="match status" value="1"/>
</dbReference>
<reference evidence="2 3" key="1">
    <citation type="submission" date="2018-03" db="EMBL/GenBank/DDBJ databases">
        <title>Genome sequencing of Simplicispira sp.</title>
        <authorList>
            <person name="Kim S.-J."/>
            <person name="Heo J."/>
            <person name="Kwon S.-W."/>
        </authorList>
    </citation>
    <scope>NUCLEOTIDE SEQUENCE [LARGE SCALE GENOMIC DNA]</scope>
    <source>
        <strain evidence="2 3">SC1-8</strain>
    </source>
</reference>
<dbReference type="EMBL" id="CP027669">
    <property type="protein sequence ID" value="AVO40729.1"/>
    <property type="molecule type" value="Genomic_DNA"/>
</dbReference>
<keyword evidence="1" id="KW-1133">Transmembrane helix</keyword>
<keyword evidence="1" id="KW-0812">Transmembrane</keyword>
<evidence type="ECO:0000313" key="3">
    <source>
        <dbReference type="Proteomes" id="UP000239326"/>
    </source>
</evidence>
<dbReference type="InterPro" id="IPR052534">
    <property type="entry name" value="Extracell_DNA_Util/SecSys_Comp"/>
</dbReference>
<dbReference type="AlphaFoldDB" id="A0A2S0MXW4"/>